<accession>A0AAW8FFP9</accession>
<organism evidence="8 9">
    <name type="scientific">Streptomyces canus</name>
    <dbReference type="NCBI Taxonomy" id="58343"/>
    <lineage>
        <taxon>Bacteria</taxon>
        <taxon>Bacillati</taxon>
        <taxon>Actinomycetota</taxon>
        <taxon>Actinomycetes</taxon>
        <taxon>Kitasatosporales</taxon>
        <taxon>Streptomycetaceae</taxon>
        <taxon>Streptomyces</taxon>
        <taxon>Streptomyces aurantiacus group</taxon>
    </lineage>
</organism>
<proteinExistence type="predicted"/>
<evidence type="ECO:0000259" key="7">
    <source>
        <dbReference type="Pfam" id="PF04932"/>
    </source>
</evidence>
<feature type="transmembrane region" description="Helical" evidence="6">
    <location>
        <begin position="60"/>
        <end position="79"/>
    </location>
</feature>
<dbReference type="GO" id="GO:0016874">
    <property type="term" value="F:ligase activity"/>
    <property type="evidence" value="ECO:0007669"/>
    <property type="project" value="UniProtKB-KW"/>
</dbReference>
<feature type="transmembrane region" description="Helical" evidence="6">
    <location>
        <begin position="241"/>
        <end position="261"/>
    </location>
</feature>
<evidence type="ECO:0000256" key="4">
    <source>
        <dbReference type="ARBA" id="ARBA00023136"/>
    </source>
</evidence>
<feature type="region of interest" description="Disordered" evidence="5">
    <location>
        <begin position="425"/>
        <end position="462"/>
    </location>
</feature>
<feature type="domain" description="O-antigen ligase-related" evidence="7">
    <location>
        <begin position="202"/>
        <end position="357"/>
    </location>
</feature>
<dbReference type="Proteomes" id="UP001234216">
    <property type="component" value="Unassembled WGS sequence"/>
</dbReference>
<feature type="transmembrane region" description="Helical" evidence="6">
    <location>
        <begin position="375"/>
        <end position="395"/>
    </location>
</feature>
<dbReference type="PANTHER" id="PTHR37422">
    <property type="entry name" value="TEICHURONIC ACID BIOSYNTHESIS PROTEIN TUAE"/>
    <property type="match status" value="1"/>
</dbReference>
<evidence type="ECO:0000256" key="5">
    <source>
        <dbReference type="SAM" id="MobiDB-lite"/>
    </source>
</evidence>
<comment type="caution">
    <text evidence="8">The sequence shown here is derived from an EMBL/GenBank/DDBJ whole genome shotgun (WGS) entry which is preliminary data.</text>
</comment>
<feature type="transmembrane region" description="Helical" evidence="6">
    <location>
        <begin position="345"/>
        <end position="363"/>
    </location>
</feature>
<keyword evidence="8" id="KW-0436">Ligase</keyword>
<dbReference type="InterPro" id="IPR051533">
    <property type="entry name" value="WaaL-like"/>
</dbReference>
<feature type="transmembrane region" description="Helical" evidence="6">
    <location>
        <begin position="9"/>
        <end position="28"/>
    </location>
</feature>
<feature type="transmembrane region" description="Helical" evidence="6">
    <location>
        <begin position="122"/>
        <end position="139"/>
    </location>
</feature>
<evidence type="ECO:0000256" key="2">
    <source>
        <dbReference type="ARBA" id="ARBA00022692"/>
    </source>
</evidence>
<keyword evidence="2 6" id="KW-0812">Transmembrane</keyword>
<feature type="transmembrane region" description="Helical" evidence="6">
    <location>
        <begin position="34"/>
        <end position="53"/>
    </location>
</feature>
<comment type="subcellular location">
    <subcellularLocation>
        <location evidence="1">Membrane</location>
        <topology evidence="1">Multi-pass membrane protein</topology>
    </subcellularLocation>
</comment>
<evidence type="ECO:0000256" key="1">
    <source>
        <dbReference type="ARBA" id="ARBA00004141"/>
    </source>
</evidence>
<feature type="transmembrane region" description="Helical" evidence="6">
    <location>
        <begin position="196"/>
        <end position="211"/>
    </location>
</feature>
<keyword evidence="3 6" id="KW-1133">Transmembrane helix</keyword>
<evidence type="ECO:0000313" key="9">
    <source>
        <dbReference type="Proteomes" id="UP001234216"/>
    </source>
</evidence>
<protein>
    <submittedName>
        <fullName evidence="8">O-antigen ligase</fullName>
    </submittedName>
</protein>
<evidence type="ECO:0000256" key="6">
    <source>
        <dbReference type="SAM" id="Phobius"/>
    </source>
</evidence>
<dbReference type="PANTHER" id="PTHR37422:SF13">
    <property type="entry name" value="LIPOPOLYSACCHARIDE BIOSYNTHESIS PROTEIN PA4999-RELATED"/>
    <property type="match status" value="1"/>
</dbReference>
<dbReference type="GO" id="GO:0016020">
    <property type="term" value="C:membrane"/>
    <property type="evidence" value="ECO:0007669"/>
    <property type="project" value="UniProtKB-SubCell"/>
</dbReference>
<dbReference type="AlphaFoldDB" id="A0AAW8FFP9"/>
<sequence length="462" mass="49373">MTSPSDTELLLLCVFAVVCTAAVLVVSICVQSTVWLLWGLCLLPLFLFGRTYAAVGISPVYLLDLFAVIASISAVSVWGPRAFSEQRMRGFRGAALLLAVLAALAVYRGLEAGYSDPLKGGILGLYPVLGWLAATWMLTRSEWELTRWRWILFVPTLGVFLNAALGMPITPAASGLYLVIASAFSIQLHHLGDSRLLVWTLVGTAALTAIGSKRGPLLAVVAAMLATAIASRSNRRRVKRLPFVSLTLVTMGVLGAIGLSMSGERLSEAPVVGGLIARVEASAENPDSESANNVELRLLMWKEALRAASEEPLFGTGAGRPLDVVFERQPLNDPKSGPHNSFVGYIYYVGWPAGIAVILIVGVTLRRTWRARHHLVAASWFGATVGVCVTAFTNVAFETTYIGLPSWLVIAGAYSLVGVPRGEETAERREPKPSVQQGSEQGAVPGRGPRILPGVPTVCSRG</sequence>
<dbReference type="RefSeq" id="WP_306978597.1">
    <property type="nucleotide sequence ID" value="NZ_JAUSZV010000005.1"/>
</dbReference>
<reference evidence="8" key="1">
    <citation type="submission" date="2023-07" db="EMBL/GenBank/DDBJ databases">
        <title>Comparative genomics of wheat-associated soil bacteria to identify genetic determinants of phenazine resistance.</title>
        <authorList>
            <person name="Mouncey N."/>
        </authorList>
    </citation>
    <scope>NUCLEOTIDE SEQUENCE</scope>
    <source>
        <strain evidence="8">V4I22</strain>
    </source>
</reference>
<name>A0AAW8FFP9_9ACTN</name>
<dbReference type="EMBL" id="JAUSZV010000005">
    <property type="protein sequence ID" value="MDQ0908976.1"/>
    <property type="molecule type" value="Genomic_DNA"/>
</dbReference>
<feature type="transmembrane region" description="Helical" evidence="6">
    <location>
        <begin position="159"/>
        <end position="184"/>
    </location>
</feature>
<keyword evidence="4 6" id="KW-0472">Membrane</keyword>
<gene>
    <name evidence="8" type="ORF">QFZ22_004961</name>
</gene>
<feature type="transmembrane region" description="Helical" evidence="6">
    <location>
        <begin position="401"/>
        <end position="419"/>
    </location>
</feature>
<evidence type="ECO:0000256" key="3">
    <source>
        <dbReference type="ARBA" id="ARBA00022989"/>
    </source>
</evidence>
<dbReference type="InterPro" id="IPR007016">
    <property type="entry name" value="O-antigen_ligase-rel_domated"/>
</dbReference>
<dbReference type="Pfam" id="PF04932">
    <property type="entry name" value="Wzy_C"/>
    <property type="match status" value="1"/>
</dbReference>
<evidence type="ECO:0000313" key="8">
    <source>
        <dbReference type="EMBL" id="MDQ0908976.1"/>
    </source>
</evidence>
<feature type="transmembrane region" description="Helical" evidence="6">
    <location>
        <begin position="91"/>
        <end position="110"/>
    </location>
</feature>